<keyword evidence="8" id="KW-0769">Symport</keyword>
<proteinExistence type="inferred from homology"/>
<feature type="repeat" description="Solcar" evidence="17">
    <location>
        <begin position="232"/>
        <end position="321"/>
    </location>
</feature>
<dbReference type="Gene3D" id="1.50.40.10">
    <property type="entry name" value="Mitochondrial carrier domain"/>
    <property type="match status" value="1"/>
</dbReference>
<evidence type="ECO:0000256" key="12">
    <source>
        <dbReference type="ARBA" id="ARBA00048437"/>
    </source>
</evidence>
<sequence length="329" mass="35916">MSRSFQRLVPKIVNGGIAGIIGVTCVFPLDLVKTRLQNQQIGPNGEKMYNNMIDAFKKVYKQEGFLGMYRGSAVNILLITPEKAIKLAANDFFRYNLQTQEKTLPIFRQMLAGGLAGLCQIVITTPMELLKIQMQDAGRVAAQALLVLNEKVLLYVQIANITGFFVVVGKTVQKTSATELAMGLFRQHGILGLYKGTGATMLRDVSFSVIYFPLFATLNDLGPRRSDGSGEAVFWCSFLSGCVAGSFAALSVNPFDVVKTRLQAIHKAEGERSYSGIGNAFVNILRYEGPTAFFKGGACRMIVIAPLFGIAQTVYYLGVAERLLGINRG</sequence>
<dbReference type="InterPro" id="IPR051028">
    <property type="entry name" value="Mito_Solute_Carrier"/>
</dbReference>
<evidence type="ECO:0000256" key="13">
    <source>
        <dbReference type="ARBA" id="ARBA00057953"/>
    </source>
</evidence>
<feature type="repeat" description="Solcar" evidence="17">
    <location>
        <begin position="104"/>
        <end position="221"/>
    </location>
</feature>
<keyword evidence="7" id="KW-0999">Mitochondrion inner membrane</keyword>
<dbReference type="GO" id="GO:0015183">
    <property type="term" value="F:L-aspartate transmembrane transporter activity"/>
    <property type="evidence" value="ECO:0007669"/>
    <property type="project" value="TreeGrafter"/>
</dbReference>
<dbReference type="InterPro" id="IPR018108">
    <property type="entry name" value="MCP_transmembrane"/>
</dbReference>
<evidence type="ECO:0000256" key="10">
    <source>
        <dbReference type="ARBA" id="ARBA00023128"/>
    </source>
</evidence>
<keyword evidence="3 18" id="KW-0813">Transport</keyword>
<keyword evidence="6" id="KW-0677">Repeat</keyword>
<evidence type="ECO:0000256" key="6">
    <source>
        <dbReference type="ARBA" id="ARBA00022737"/>
    </source>
</evidence>
<evidence type="ECO:0000256" key="11">
    <source>
        <dbReference type="ARBA" id="ARBA00023136"/>
    </source>
</evidence>
<evidence type="ECO:0000256" key="14">
    <source>
        <dbReference type="ARBA" id="ARBA00069241"/>
    </source>
</evidence>
<evidence type="ECO:0000256" key="1">
    <source>
        <dbReference type="ARBA" id="ARBA00004448"/>
    </source>
</evidence>
<comment type="subcellular location">
    <subcellularLocation>
        <location evidence="1">Mitochondrion inner membrane</location>
        <topology evidence="1">Multi-pass membrane protein</topology>
    </subcellularLocation>
</comment>
<evidence type="ECO:0000313" key="20">
    <source>
        <dbReference type="EMBL" id="ERL91852.1"/>
    </source>
</evidence>
<dbReference type="AlphaFoldDB" id="U4UFS3"/>
<dbReference type="InterPro" id="IPR023395">
    <property type="entry name" value="MCP_dom_sf"/>
</dbReference>
<keyword evidence="4" id="KW-0597">Phosphoprotein</keyword>
<comment type="similarity">
    <text evidence="2 18">Belongs to the mitochondrial carrier (TC 2.A.29) family.</text>
</comment>
<evidence type="ECO:0000256" key="3">
    <source>
        <dbReference type="ARBA" id="ARBA00022448"/>
    </source>
</evidence>
<protein>
    <recommendedName>
        <fullName evidence="14">Mitochondrial glutamate carrier 2</fullName>
    </recommendedName>
    <alternativeName>
        <fullName evidence="16">Glutamate/H(+) symporter 2</fullName>
    </alternativeName>
    <alternativeName>
        <fullName evidence="15">Solute carrier family 25 member 18</fullName>
    </alternativeName>
</protein>
<keyword evidence="5 17" id="KW-0812">Transmembrane</keyword>
<evidence type="ECO:0000256" key="7">
    <source>
        <dbReference type="ARBA" id="ARBA00022792"/>
    </source>
</evidence>
<comment type="function">
    <text evidence="13">Responsible for the transport of glutamate from the cytosol into the mitochondrial matrix with the concomitant import of a proton (symport system).</text>
</comment>
<gene>
    <name evidence="20" type="ORF">D910_09177</name>
</gene>
<evidence type="ECO:0000256" key="5">
    <source>
        <dbReference type="ARBA" id="ARBA00022692"/>
    </source>
</evidence>
<evidence type="ECO:0000256" key="19">
    <source>
        <dbReference type="SAM" id="Phobius"/>
    </source>
</evidence>
<dbReference type="GO" id="GO:0005743">
    <property type="term" value="C:mitochondrial inner membrane"/>
    <property type="evidence" value="ECO:0007669"/>
    <property type="project" value="UniProtKB-SubCell"/>
</dbReference>
<dbReference type="EMBL" id="KB632305">
    <property type="protein sequence ID" value="ERL91852.1"/>
    <property type="molecule type" value="Genomic_DNA"/>
</dbReference>
<organism evidence="20 21">
    <name type="scientific">Dendroctonus ponderosae</name>
    <name type="common">Mountain pine beetle</name>
    <dbReference type="NCBI Taxonomy" id="77166"/>
    <lineage>
        <taxon>Eukaryota</taxon>
        <taxon>Metazoa</taxon>
        <taxon>Ecdysozoa</taxon>
        <taxon>Arthropoda</taxon>
        <taxon>Hexapoda</taxon>
        <taxon>Insecta</taxon>
        <taxon>Pterygota</taxon>
        <taxon>Neoptera</taxon>
        <taxon>Endopterygota</taxon>
        <taxon>Coleoptera</taxon>
        <taxon>Polyphaga</taxon>
        <taxon>Cucujiformia</taxon>
        <taxon>Curculionidae</taxon>
        <taxon>Scolytinae</taxon>
        <taxon>Dendroctonus</taxon>
    </lineage>
</organism>
<evidence type="ECO:0000256" key="17">
    <source>
        <dbReference type="PROSITE-ProRule" id="PRU00282"/>
    </source>
</evidence>
<keyword evidence="10" id="KW-0496">Mitochondrion</keyword>
<dbReference type="SUPFAM" id="SSF103506">
    <property type="entry name" value="Mitochondrial carrier"/>
    <property type="match status" value="1"/>
</dbReference>
<evidence type="ECO:0000256" key="16">
    <source>
        <dbReference type="ARBA" id="ARBA00081096"/>
    </source>
</evidence>
<keyword evidence="9 19" id="KW-1133">Transmembrane helix</keyword>
<evidence type="ECO:0000256" key="18">
    <source>
        <dbReference type="RuleBase" id="RU000488"/>
    </source>
</evidence>
<evidence type="ECO:0000256" key="15">
    <source>
        <dbReference type="ARBA" id="ARBA00076502"/>
    </source>
</evidence>
<evidence type="ECO:0000256" key="9">
    <source>
        <dbReference type="ARBA" id="ARBA00022989"/>
    </source>
</evidence>
<keyword evidence="11 17" id="KW-0472">Membrane</keyword>
<dbReference type="PRINTS" id="PR00926">
    <property type="entry name" value="MITOCARRIER"/>
</dbReference>
<dbReference type="FunFam" id="1.50.40.10:FF:000026">
    <property type="entry name" value="Putative mitochondrial glutamate carrier 2"/>
    <property type="match status" value="1"/>
</dbReference>
<dbReference type="OrthoDB" id="2382881at2759"/>
<comment type="catalytic activity">
    <reaction evidence="12">
        <text>L-glutamate(in) + H(+)(in) = L-glutamate(out) + H(+)(out)</text>
        <dbReference type="Rhea" id="RHEA:70955"/>
        <dbReference type="ChEBI" id="CHEBI:15378"/>
        <dbReference type="ChEBI" id="CHEBI:29985"/>
    </reaction>
</comment>
<dbReference type="PANTHER" id="PTHR45678:SF5">
    <property type="entry name" value="AT03939P-RELATED"/>
    <property type="match status" value="1"/>
</dbReference>
<evidence type="ECO:0000256" key="2">
    <source>
        <dbReference type="ARBA" id="ARBA00006375"/>
    </source>
</evidence>
<evidence type="ECO:0000256" key="4">
    <source>
        <dbReference type="ARBA" id="ARBA00022553"/>
    </source>
</evidence>
<evidence type="ECO:0000313" key="21">
    <source>
        <dbReference type="Proteomes" id="UP000030742"/>
    </source>
</evidence>
<feature type="transmembrane region" description="Helical" evidence="19">
    <location>
        <begin position="12"/>
        <end position="32"/>
    </location>
</feature>
<dbReference type="GO" id="GO:0043490">
    <property type="term" value="P:malate-aspartate shuttle"/>
    <property type="evidence" value="ECO:0007669"/>
    <property type="project" value="TreeGrafter"/>
</dbReference>
<dbReference type="PROSITE" id="PS50920">
    <property type="entry name" value="SOLCAR"/>
    <property type="match status" value="3"/>
</dbReference>
<dbReference type="Pfam" id="PF00153">
    <property type="entry name" value="Mito_carr"/>
    <property type="match status" value="3"/>
</dbReference>
<dbReference type="GO" id="GO:0005313">
    <property type="term" value="F:L-glutamate transmembrane transporter activity"/>
    <property type="evidence" value="ECO:0007669"/>
    <property type="project" value="TreeGrafter"/>
</dbReference>
<reference evidence="20 21" key="1">
    <citation type="journal article" date="2013" name="Genome Biol.">
        <title>Draft genome of the mountain pine beetle, Dendroctonus ponderosae Hopkins, a major forest pest.</title>
        <authorList>
            <person name="Keeling C.I."/>
            <person name="Yuen M.M."/>
            <person name="Liao N.Y."/>
            <person name="Docking T.R."/>
            <person name="Chan S.K."/>
            <person name="Taylor G.A."/>
            <person name="Palmquist D.L."/>
            <person name="Jackman S.D."/>
            <person name="Nguyen A."/>
            <person name="Li M."/>
            <person name="Henderson H."/>
            <person name="Janes J.K."/>
            <person name="Zhao Y."/>
            <person name="Pandoh P."/>
            <person name="Moore R."/>
            <person name="Sperling F.A."/>
            <person name="Huber D.P."/>
            <person name="Birol I."/>
            <person name="Jones S.J."/>
            <person name="Bohlmann J."/>
        </authorList>
    </citation>
    <scope>NUCLEOTIDE SEQUENCE</scope>
</reference>
<feature type="repeat" description="Solcar" evidence="17">
    <location>
        <begin position="6"/>
        <end position="96"/>
    </location>
</feature>
<accession>U4UFS3</accession>
<dbReference type="Proteomes" id="UP000030742">
    <property type="component" value="Unassembled WGS sequence"/>
</dbReference>
<dbReference type="PANTHER" id="PTHR45678">
    <property type="entry name" value="MITOCHONDRIAL 2-OXODICARBOXYLATE CARRIER 1-RELATED"/>
    <property type="match status" value="1"/>
</dbReference>
<evidence type="ECO:0000256" key="8">
    <source>
        <dbReference type="ARBA" id="ARBA00022847"/>
    </source>
</evidence>
<dbReference type="InterPro" id="IPR002067">
    <property type="entry name" value="MCP"/>
</dbReference>
<dbReference type="GO" id="GO:0015293">
    <property type="term" value="F:symporter activity"/>
    <property type="evidence" value="ECO:0007669"/>
    <property type="project" value="UniProtKB-KW"/>
</dbReference>
<name>U4UFS3_DENPD</name>